<dbReference type="InterPro" id="IPR020550">
    <property type="entry name" value="Inositol_monophosphatase_CS"/>
</dbReference>
<evidence type="ECO:0000256" key="1">
    <source>
        <dbReference type="ARBA" id="ARBA00005289"/>
    </source>
</evidence>
<evidence type="ECO:0000256" key="2">
    <source>
        <dbReference type="ARBA" id="ARBA00022475"/>
    </source>
</evidence>
<evidence type="ECO:0000256" key="3">
    <source>
        <dbReference type="ARBA" id="ARBA00022519"/>
    </source>
</evidence>
<comment type="catalytic activity">
    <reaction evidence="6">
        <text>adenosine 3',5'-bisphosphate + H2O = AMP + phosphate</text>
        <dbReference type="Rhea" id="RHEA:10040"/>
        <dbReference type="ChEBI" id="CHEBI:15377"/>
        <dbReference type="ChEBI" id="CHEBI:43474"/>
        <dbReference type="ChEBI" id="CHEBI:58343"/>
        <dbReference type="ChEBI" id="CHEBI:456215"/>
        <dbReference type="EC" id="3.1.3.7"/>
    </reaction>
</comment>
<dbReference type="CDD" id="cd01638">
    <property type="entry name" value="CysQ"/>
    <property type="match status" value="1"/>
</dbReference>
<feature type="binding site" evidence="6">
    <location>
        <position position="218"/>
    </location>
    <ligand>
        <name>substrate</name>
    </ligand>
</feature>
<feature type="binding site" evidence="6">
    <location>
        <begin position="91"/>
        <end position="94"/>
    </location>
    <ligand>
        <name>substrate</name>
    </ligand>
</feature>
<proteinExistence type="inferred from homology"/>
<keyword evidence="4 6" id="KW-0378">Hydrolase</keyword>
<dbReference type="RefSeq" id="WP_165133133.1">
    <property type="nucleotide sequence ID" value="NZ_CP049250.1"/>
</dbReference>
<evidence type="ECO:0000313" key="8">
    <source>
        <dbReference type="EMBL" id="MBB4143410.1"/>
    </source>
</evidence>
<dbReference type="Proteomes" id="UP000519897">
    <property type="component" value="Unassembled WGS sequence"/>
</dbReference>
<reference evidence="8 9" key="1">
    <citation type="submission" date="2020-08" db="EMBL/GenBank/DDBJ databases">
        <title>Genomic Encyclopedia of Type Strains, Phase IV (KMG-IV): sequencing the most valuable type-strain genomes for metagenomic binning, comparative biology and taxonomic classification.</title>
        <authorList>
            <person name="Goeker M."/>
        </authorList>
    </citation>
    <scope>NUCLEOTIDE SEQUENCE [LARGE SCALE GENOMIC DNA]</scope>
    <source>
        <strain evidence="8 9">DSM 29514</strain>
    </source>
</reference>
<dbReference type="GO" id="GO:0046854">
    <property type="term" value="P:phosphatidylinositol phosphate biosynthetic process"/>
    <property type="evidence" value="ECO:0007669"/>
    <property type="project" value="InterPro"/>
</dbReference>
<dbReference type="GO" id="GO:0000287">
    <property type="term" value="F:magnesium ion binding"/>
    <property type="evidence" value="ECO:0007669"/>
    <property type="project" value="UniProtKB-UniRule"/>
</dbReference>
<sequence>MTDFETQLLALFETAALRAGRIILDIYECGCSVDTKEDSSPVTEADIAAEAEILAVLAPALVDIPVIAEEQMSQGIQPDISGGRFLLIDPLDGTREFISRNGEFTVNIALIEHGVPVAGIVYAPVLATAYVGGVSGAWKLAIGGNDEVIERRQIRVRPRQTPPVALTSRSHRDAFIGPYLDSLGVKDCRIVGSSLKFGVLAEGAADLYARYNRTMEWDTAAGDAVLRAAGGMTLTAEGTPLKYGKTGQSGDADFANPGFFAWGQPSLDSNSSDSN</sequence>
<evidence type="ECO:0000256" key="6">
    <source>
        <dbReference type="HAMAP-Rule" id="MF_02095"/>
    </source>
</evidence>
<dbReference type="EMBL" id="JACIEC010000001">
    <property type="protein sequence ID" value="MBB4143410.1"/>
    <property type="molecule type" value="Genomic_DNA"/>
</dbReference>
<comment type="cofactor">
    <cofactor evidence="6 7">
        <name>Mg(2+)</name>
        <dbReference type="ChEBI" id="CHEBI:18420"/>
    </cofactor>
</comment>
<dbReference type="PRINTS" id="PR00377">
    <property type="entry name" value="IMPHPHTASES"/>
</dbReference>
<dbReference type="NCBIfam" id="TIGR01331">
    <property type="entry name" value="bisphos_cysQ"/>
    <property type="match status" value="1"/>
</dbReference>
<name>A0A7W6PPT6_9HYPH</name>
<feature type="binding site" evidence="6">
    <location>
        <position position="92"/>
    </location>
    <ligand>
        <name>Mg(2+)</name>
        <dbReference type="ChEBI" id="CHEBI:18420"/>
        <label>2</label>
    </ligand>
</feature>
<dbReference type="GO" id="GO:0000103">
    <property type="term" value="P:sulfate assimilation"/>
    <property type="evidence" value="ECO:0007669"/>
    <property type="project" value="TreeGrafter"/>
</dbReference>
<dbReference type="GO" id="GO:0008441">
    <property type="term" value="F:3'(2'),5'-bisphosphate nucleotidase activity"/>
    <property type="evidence" value="ECO:0007669"/>
    <property type="project" value="UniProtKB-UniRule"/>
</dbReference>
<evidence type="ECO:0000313" key="9">
    <source>
        <dbReference type="Proteomes" id="UP000519897"/>
    </source>
</evidence>
<keyword evidence="9" id="KW-1185">Reference proteome</keyword>
<dbReference type="Pfam" id="PF00459">
    <property type="entry name" value="Inositol_P"/>
    <property type="match status" value="1"/>
</dbReference>
<feature type="binding site" evidence="6">
    <location>
        <position position="89"/>
    </location>
    <ligand>
        <name>Mg(2+)</name>
        <dbReference type="ChEBI" id="CHEBI:18420"/>
        <label>2</label>
    </ligand>
</feature>
<evidence type="ECO:0000256" key="5">
    <source>
        <dbReference type="ARBA" id="ARBA00023136"/>
    </source>
</evidence>
<feature type="binding site" evidence="7">
    <location>
        <position position="89"/>
    </location>
    <ligand>
        <name>Mg(2+)</name>
        <dbReference type="ChEBI" id="CHEBI:18420"/>
        <label>1</label>
        <note>catalytic</note>
    </ligand>
</feature>
<keyword evidence="2 6" id="KW-1003">Cell membrane</keyword>
<dbReference type="GO" id="GO:0005886">
    <property type="term" value="C:plasma membrane"/>
    <property type="evidence" value="ECO:0007669"/>
    <property type="project" value="UniProtKB-SubCell"/>
</dbReference>
<protein>
    <recommendedName>
        <fullName evidence="6">3'(2'),5'-bisphosphate nucleotidase CysQ</fullName>
        <ecNumber evidence="6">3.1.3.7</ecNumber>
    </recommendedName>
    <alternativeName>
        <fullName evidence="6">3'(2'),5-bisphosphonucleoside 3'(2')-phosphohydrolase</fullName>
    </alternativeName>
    <alternativeName>
        <fullName evidence="6">3'-phosphoadenosine 5'-phosphate phosphatase</fullName>
        <shortName evidence="6">PAP phosphatase</shortName>
    </alternativeName>
</protein>
<dbReference type="Gene3D" id="3.30.540.10">
    <property type="entry name" value="Fructose-1,6-Bisphosphatase, subunit A, domain 1"/>
    <property type="match status" value="1"/>
</dbReference>
<dbReference type="InterPro" id="IPR006240">
    <property type="entry name" value="CysQ"/>
</dbReference>
<feature type="binding site" evidence="6">
    <location>
        <position position="69"/>
    </location>
    <ligand>
        <name>Mg(2+)</name>
        <dbReference type="ChEBI" id="CHEBI:18420"/>
        <label>1</label>
    </ligand>
</feature>
<feature type="binding site" evidence="7">
    <location>
        <position position="218"/>
    </location>
    <ligand>
        <name>Mg(2+)</name>
        <dbReference type="ChEBI" id="CHEBI:18420"/>
        <label>1</label>
        <note>catalytic</note>
    </ligand>
</feature>
<feature type="binding site" evidence="6">
    <location>
        <position position="218"/>
    </location>
    <ligand>
        <name>Mg(2+)</name>
        <dbReference type="ChEBI" id="CHEBI:18420"/>
        <label>2</label>
    </ligand>
</feature>
<dbReference type="AlphaFoldDB" id="A0A7W6PPT6"/>
<organism evidence="8 9">
    <name type="scientific">Rhizobium rhizoryzae</name>
    <dbReference type="NCBI Taxonomy" id="451876"/>
    <lineage>
        <taxon>Bacteria</taxon>
        <taxon>Pseudomonadati</taxon>
        <taxon>Pseudomonadota</taxon>
        <taxon>Alphaproteobacteria</taxon>
        <taxon>Hyphomicrobiales</taxon>
        <taxon>Rhizobiaceae</taxon>
        <taxon>Rhizobium/Agrobacterium group</taxon>
        <taxon>Rhizobium</taxon>
    </lineage>
</organism>
<comment type="caution">
    <text evidence="8">The sequence shown here is derived from an EMBL/GenBank/DDBJ whole genome shotgun (WGS) entry which is preliminary data.</text>
</comment>
<comment type="similarity">
    <text evidence="1 6">Belongs to the inositol monophosphatase superfamily. CysQ family.</text>
</comment>
<feature type="binding site" evidence="6">
    <location>
        <position position="91"/>
    </location>
    <ligand>
        <name>Mg(2+)</name>
        <dbReference type="ChEBI" id="CHEBI:18420"/>
        <label>1</label>
    </ligand>
</feature>
<dbReference type="InterPro" id="IPR000760">
    <property type="entry name" value="Inositol_monophosphatase-like"/>
</dbReference>
<dbReference type="EC" id="3.1.3.7" evidence="6"/>
<feature type="binding site" evidence="6">
    <location>
        <position position="69"/>
    </location>
    <ligand>
        <name>substrate</name>
    </ligand>
</feature>
<keyword evidence="5 6" id="KW-0472">Membrane</keyword>
<evidence type="ECO:0000256" key="4">
    <source>
        <dbReference type="ARBA" id="ARBA00022801"/>
    </source>
</evidence>
<dbReference type="SUPFAM" id="SSF56655">
    <property type="entry name" value="Carbohydrate phosphatase"/>
    <property type="match status" value="1"/>
</dbReference>
<comment type="function">
    <text evidence="6">Converts adenosine-3',5'-bisphosphate (PAP) to AMP.</text>
</comment>
<feature type="binding site" evidence="7">
    <location>
        <position position="91"/>
    </location>
    <ligand>
        <name>Mg(2+)</name>
        <dbReference type="ChEBI" id="CHEBI:18420"/>
        <label>1</label>
        <note>catalytic</note>
    </ligand>
</feature>
<feature type="binding site" evidence="7">
    <location>
        <position position="69"/>
    </location>
    <ligand>
        <name>Mg(2+)</name>
        <dbReference type="ChEBI" id="CHEBI:18420"/>
        <label>1</label>
        <note>catalytic</note>
    </ligand>
</feature>
<comment type="subcellular location">
    <subcellularLocation>
        <location evidence="6">Cell inner membrane</location>
        <topology evidence="6">Peripheral membrane protein</topology>
        <orientation evidence="6">Cytoplasmic side</orientation>
    </subcellularLocation>
</comment>
<dbReference type="PANTHER" id="PTHR43028:SF5">
    <property type="entry name" value="3'(2'),5'-BISPHOSPHATE NUCLEOTIDASE 1"/>
    <property type="match status" value="1"/>
</dbReference>
<dbReference type="InterPro" id="IPR050725">
    <property type="entry name" value="CysQ/Inositol_MonoPase"/>
</dbReference>
<feature type="binding site" evidence="6">
    <location>
        <position position="89"/>
    </location>
    <ligand>
        <name>Mg(2+)</name>
        <dbReference type="ChEBI" id="CHEBI:18420"/>
        <label>1</label>
    </ligand>
</feature>
<dbReference type="GO" id="GO:0050427">
    <property type="term" value="P:3'-phosphoadenosine 5'-phosphosulfate metabolic process"/>
    <property type="evidence" value="ECO:0007669"/>
    <property type="project" value="TreeGrafter"/>
</dbReference>
<keyword evidence="3 6" id="KW-0997">Cell inner membrane</keyword>
<dbReference type="PANTHER" id="PTHR43028">
    <property type="entry name" value="3'(2'),5'-BISPHOSPHATE NUCLEOTIDASE 1"/>
    <property type="match status" value="1"/>
</dbReference>
<feature type="binding site" evidence="7">
    <location>
        <position position="92"/>
    </location>
    <ligand>
        <name>Mg(2+)</name>
        <dbReference type="ChEBI" id="CHEBI:18420"/>
        <label>1</label>
        <note>catalytic</note>
    </ligand>
</feature>
<gene>
    <name evidence="6" type="primary">cysQ</name>
    <name evidence="8" type="ORF">GGQ72_001909</name>
</gene>
<dbReference type="Gene3D" id="3.40.190.80">
    <property type="match status" value="1"/>
</dbReference>
<keyword evidence="6 7" id="KW-0479">Metal-binding</keyword>
<keyword evidence="6 7" id="KW-0460">Magnesium</keyword>
<accession>A0A7W6PPT6</accession>
<dbReference type="HAMAP" id="MF_02095">
    <property type="entry name" value="CysQ"/>
    <property type="match status" value="1"/>
</dbReference>
<evidence type="ECO:0000256" key="7">
    <source>
        <dbReference type="PIRSR" id="PIRSR600760-2"/>
    </source>
</evidence>
<dbReference type="PROSITE" id="PS00630">
    <property type="entry name" value="IMP_2"/>
    <property type="match status" value="1"/>
</dbReference>